<dbReference type="PANTHER" id="PTHR30026">
    <property type="entry name" value="OUTER MEMBRANE PROTEIN TOLC"/>
    <property type="match status" value="1"/>
</dbReference>
<keyword evidence="5" id="KW-0812">Transmembrane</keyword>
<dbReference type="Pfam" id="PF02321">
    <property type="entry name" value="OEP"/>
    <property type="match status" value="2"/>
</dbReference>
<reference evidence="10 11" key="1">
    <citation type="submission" date="2023-12" db="EMBL/GenBank/DDBJ databases">
        <title>Genome sequencing and assembly of bacterial species from a model synthetic community.</title>
        <authorList>
            <person name="Hogle S.L."/>
        </authorList>
    </citation>
    <scope>NUCLEOTIDE SEQUENCE [LARGE SCALE GENOMIC DNA]</scope>
    <source>
        <strain evidence="10 11">HAMBI_3031</strain>
    </source>
</reference>
<evidence type="ECO:0000256" key="2">
    <source>
        <dbReference type="ARBA" id="ARBA00007613"/>
    </source>
</evidence>
<comment type="subcellular location">
    <subcellularLocation>
        <location evidence="1">Cell outer membrane</location>
    </subcellularLocation>
</comment>
<organism evidence="10 11">
    <name type="scientific">Niabella yanshanensis</name>
    <dbReference type="NCBI Taxonomy" id="577386"/>
    <lineage>
        <taxon>Bacteria</taxon>
        <taxon>Pseudomonadati</taxon>
        <taxon>Bacteroidota</taxon>
        <taxon>Chitinophagia</taxon>
        <taxon>Chitinophagales</taxon>
        <taxon>Chitinophagaceae</taxon>
        <taxon>Niabella</taxon>
    </lineage>
</organism>
<evidence type="ECO:0000256" key="5">
    <source>
        <dbReference type="ARBA" id="ARBA00022692"/>
    </source>
</evidence>
<sequence>MNDQSKIWLLAVFLCISSLSSAQKTMTLEQCIDTGIRENFDVEQRRIAAQSEQLEYQQSKLNLLPDLNGSAGHGFNQGRSIDPFTNSPVTQSFNSSNFSLASGLVLFSGLSRMNNIRRADLSRKAAQMELQQEKDNLAINITLAYLQVLSLTEQAYLLEDQAKLSLQQVDRLDILNREGAIKPSELSDLKGQFANDRLTITDNKNNLGNARLSLFRLMNIPYDSTLNFEPMDSYLPMADNRSSSSIYQAALQQLALVKAVDLRTFSSIKSVQMARGGLWPTLSLGGNAYTQYSSVARQNQFQNTSFRQTEDYVALNGQQYPLFVKQDNYLTSSIPYGTQLNNNLNSSLNLTLSIPIFNALQQRNKIKQAQLEVKRNATIAADTKRQLQQDIDVATLNMQTAIEKYETLLQQVAAYRESFEAAEARFNEGVGNSIDYLTAKNNLDRASRNLVNARYDYILRKKVLSFYSNNAF</sequence>
<dbReference type="InterPro" id="IPR051906">
    <property type="entry name" value="TolC-like"/>
</dbReference>
<keyword evidence="8" id="KW-0175">Coiled coil</keyword>
<evidence type="ECO:0000256" key="6">
    <source>
        <dbReference type="ARBA" id="ARBA00023136"/>
    </source>
</evidence>
<dbReference type="PANTHER" id="PTHR30026:SF20">
    <property type="entry name" value="OUTER MEMBRANE PROTEIN TOLC"/>
    <property type="match status" value="1"/>
</dbReference>
<dbReference type="InterPro" id="IPR003423">
    <property type="entry name" value="OMP_efflux"/>
</dbReference>
<name>A0ABZ0W9S5_9BACT</name>
<evidence type="ECO:0000256" key="1">
    <source>
        <dbReference type="ARBA" id="ARBA00004442"/>
    </source>
</evidence>
<keyword evidence="9" id="KW-0732">Signal</keyword>
<evidence type="ECO:0000256" key="4">
    <source>
        <dbReference type="ARBA" id="ARBA00022452"/>
    </source>
</evidence>
<evidence type="ECO:0000256" key="3">
    <source>
        <dbReference type="ARBA" id="ARBA00022448"/>
    </source>
</evidence>
<feature type="coiled-coil region" evidence="8">
    <location>
        <begin position="384"/>
        <end position="425"/>
    </location>
</feature>
<dbReference type="Gene3D" id="1.20.1600.10">
    <property type="entry name" value="Outer membrane efflux proteins (OEP)"/>
    <property type="match status" value="1"/>
</dbReference>
<feature type="signal peptide" evidence="9">
    <location>
        <begin position="1"/>
        <end position="22"/>
    </location>
</feature>
<keyword evidence="6" id="KW-0472">Membrane</keyword>
<proteinExistence type="inferred from homology"/>
<keyword evidence="7" id="KW-0998">Cell outer membrane</keyword>
<dbReference type="EMBL" id="CP139960">
    <property type="protein sequence ID" value="WQD38282.1"/>
    <property type="molecule type" value="Genomic_DNA"/>
</dbReference>
<dbReference type="RefSeq" id="WP_162817872.1">
    <property type="nucleotide sequence ID" value="NZ_CP139960.1"/>
</dbReference>
<dbReference type="SUPFAM" id="SSF56954">
    <property type="entry name" value="Outer membrane efflux proteins (OEP)"/>
    <property type="match status" value="1"/>
</dbReference>
<evidence type="ECO:0000313" key="10">
    <source>
        <dbReference type="EMBL" id="WQD38282.1"/>
    </source>
</evidence>
<comment type="similarity">
    <text evidence="2">Belongs to the outer membrane factor (OMF) (TC 1.B.17) family.</text>
</comment>
<feature type="chain" id="PRO_5047314103" evidence="9">
    <location>
        <begin position="23"/>
        <end position="472"/>
    </location>
</feature>
<keyword evidence="3" id="KW-0813">Transport</keyword>
<dbReference type="Proteomes" id="UP001325680">
    <property type="component" value="Chromosome"/>
</dbReference>
<evidence type="ECO:0000256" key="9">
    <source>
        <dbReference type="SAM" id="SignalP"/>
    </source>
</evidence>
<evidence type="ECO:0000256" key="8">
    <source>
        <dbReference type="SAM" id="Coils"/>
    </source>
</evidence>
<evidence type="ECO:0000256" key="7">
    <source>
        <dbReference type="ARBA" id="ARBA00023237"/>
    </source>
</evidence>
<protein>
    <submittedName>
        <fullName evidence="10">TolC family protein</fullName>
    </submittedName>
</protein>
<keyword evidence="4" id="KW-1134">Transmembrane beta strand</keyword>
<gene>
    <name evidence="10" type="ORF">U0035_21660</name>
</gene>
<accession>A0ABZ0W9S5</accession>
<keyword evidence="11" id="KW-1185">Reference proteome</keyword>
<evidence type="ECO:0000313" key="11">
    <source>
        <dbReference type="Proteomes" id="UP001325680"/>
    </source>
</evidence>